<feature type="domain" description="DUF4357" evidence="1">
    <location>
        <begin position="239"/>
        <end position="288"/>
    </location>
</feature>
<dbReference type="EMBL" id="NEKC01000013">
    <property type="protein sequence ID" value="OTA28680.1"/>
    <property type="molecule type" value="Genomic_DNA"/>
</dbReference>
<sequence length="298" mass="33297">MSQGKNVQMFLMDGEVTGRMKCTLANWTGLAFKIPRAHLDKCKNRSDLKQSGVYFLFGKNEANEDEVYIGQAGTRKNGEGILFRVAEHLNDKDYFNEAVMLTTQNDSFGPTEISYLENKFANLALETDRYHVRNNNDPNPGHVTEEKESELEEFVEYSKIVLGVLGYKVFVPLGESQEPSTPERSTDELRLFLTSTDRSSHQKIEAQCLRTSEGFVLLKGSKIRPDAVTSAPAGIKELRKECMNSGAIQDGVLTKNQLFTSPSYAASFVLGASVNGRDKWKTADGKTLNDVELDDMKE</sequence>
<dbReference type="CDD" id="cd10447">
    <property type="entry name" value="GIY-YIG_unchar_2"/>
    <property type="match status" value="1"/>
</dbReference>
<accession>A0A1Y2T0S6</accession>
<reference evidence="2 3" key="1">
    <citation type="submission" date="2017-04" db="EMBL/GenBank/DDBJ databases">
        <title>Draft genome sequences of Alloscardovia macacae UMA81211 and UMA81212 isolated from the feces of a rhesus macaque (Macaca mulatta).</title>
        <authorList>
            <person name="Albert K."/>
            <person name="Sela D.A."/>
        </authorList>
    </citation>
    <scope>NUCLEOTIDE SEQUENCE [LARGE SCALE GENOMIC DNA]</scope>
    <source>
        <strain evidence="2 3">UMA81212</strain>
    </source>
</reference>
<dbReference type="InterPro" id="IPR025579">
    <property type="entry name" value="DUF4357"/>
</dbReference>
<proteinExistence type="predicted"/>
<evidence type="ECO:0000313" key="2">
    <source>
        <dbReference type="EMBL" id="OTA28680.1"/>
    </source>
</evidence>
<dbReference type="RefSeq" id="WP_086106949.1">
    <property type="nucleotide sequence ID" value="NZ_NEKB01000017.1"/>
</dbReference>
<name>A0A1Y2T0S6_9BIFI</name>
<dbReference type="AlphaFoldDB" id="A0A1Y2T0S6"/>
<dbReference type="Proteomes" id="UP000243540">
    <property type="component" value="Unassembled WGS sequence"/>
</dbReference>
<dbReference type="STRING" id="1160091.B9T39_06200"/>
<evidence type="ECO:0000313" key="3">
    <source>
        <dbReference type="Proteomes" id="UP000243540"/>
    </source>
</evidence>
<dbReference type="Pfam" id="PF14267">
    <property type="entry name" value="DUF4357"/>
    <property type="match status" value="1"/>
</dbReference>
<organism evidence="2 3">
    <name type="scientific">Alloscardovia macacae</name>
    <dbReference type="NCBI Taxonomy" id="1160091"/>
    <lineage>
        <taxon>Bacteria</taxon>
        <taxon>Bacillati</taxon>
        <taxon>Actinomycetota</taxon>
        <taxon>Actinomycetes</taxon>
        <taxon>Bifidobacteriales</taxon>
        <taxon>Bifidobacteriaceae</taxon>
        <taxon>Alloscardovia</taxon>
    </lineage>
</organism>
<dbReference type="OrthoDB" id="2656488at2"/>
<evidence type="ECO:0000259" key="1">
    <source>
        <dbReference type="Pfam" id="PF14267"/>
    </source>
</evidence>
<comment type="caution">
    <text evidence="2">The sequence shown here is derived from an EMBL/GenBank/DDBJ whole genome shotgun (WGS) entry which is preliminary data.</text>
</comment>
<protein>
    <submittedName>
        <fullName evidence="2">Methionine sulfoxide reductase</fullName>
    </submittedName>
</protein>
<gene>
    <name evidence="2" type="ORF">B9T39_06200</name>
</gene>